<dbReference type="SUPFAM" id="SSF51735">
    <property type="entry name" value="NAD(P)-binding Rossmann-fold domains"/>
    <property type="match status" value="1"/>
</dbReference>
<evidence type="ECO:0000313" key="5">
    <source>
        <dbReference type="Proteomes" id="UP001526430"/>
    </source>
</evidence>
<dbReference type="Gene3D" id="3.90.25.10">
    <property type="entry name" value="UDP-galactose 4-epimerase, domain 1"/>
    <property type="match status" value="1"/>
</dbReference>
<dbReference type="Pfam" id="PF01370">
    <property type="entry name" value="Epimerase"/>
    <property type="match status" value="1"/>
</dbReference>
<comment type="similarity">
    <text evidence="2">Belongs to the NAD(P)-dependent epimerase/dehydratase family.</text>
</comment>
<reference evidence="4 5" key="1">
    <citation type="submission" date="2022-10" db="EMBL/GenBank/DDBJ databases">
        <title>Roseococcus glaciei nov., sp. nov., isolated from glacier.</title>
        <authorList>
            <person name="Liu Q."/>
            <person name="Xin Y.-H."/>
        </authorList>
    </citation>
    <scope>NUCLEOTIDE SEQUENCE [LARGE SCALE GENOMIC DNA]</scope>
    <source>
        <strain evidence="4 5">MDT2-1-1</strain>
    </source>
</reference>
<feature type="domain" description="NAD-dependent epimerase/dehydratase" evidence="3">
    <location>
        <begin position="7"/>
        <end position="232"/>
    </location>
</feature>
<evidence type="ECO:0000256" key="1">
    <source>
        <dbReference type="ARBA" id="ARBA00005125"/>
    </source>
</evidence>
<comment type="pathway">
    <text evidence="1">Bacterial outer membrane biogenesis; LPS O-antigen biosynthesis.</text>
</comment>
<dbReference type="InterPro" id="IPR001509">
    <property type="entry name" value="Epimerase_deHydtase"/>
</dbReference>
<evidence type="ECO:0000313" key="4">
    <source>
        <dbReference type="EMBL" id="MCW8087507.1"/>
    </source>
</evidence>
<dbReference type="InterPro" id="IPR036291">
    <property type="entry name" value="NAD(P)-bd_dom_sf"/>
</dbReference>
<dbReference type="Proteomes" id="UP001526430">
    <property type="component" value="Unassembled WGS sequence"/>
</dbReference>
<gene>
    <name evidence="4" type="ORF">OF850_17915</name>
</gene>
<name>A0ABT3NZB4_9PROT</name>
<evidence type="ECO:0000259" key="3">
    <source>
        <dbReference type="Pfam" id="PF01370"/>
    </source>
</evidence>
<comment type="caution">
    <text evidence="4">The sequence shown here is derived from an EMBL/GenBank/DDBJ whole genome shotgun (WGS) entry which is preliminary data.</text>
</comment>
<dbReference type="Gene3D" id="3.40.50.720">
    <property type="entry name" value="NAD(P)-binding Rossmann-like Domain"/>
    <property type="match status" value="1"/>
</dbReference>
<accession>A0ABT3NZB4</accession>
<keyword evidence="5" id="KW-1185">Reference proteome</keyword>
<protein>
    <submittedName>
        <fullName evidence="4">NAD(P)-dependent oxidoreductase</fullName>
    </submittedName>
</protein>
<dbReference type="PANTHER" id="PTHR43000">
    <property type="entry name" value="DTDP-D-GLUCOSE 4,6-DEHYDRATASE-RELATED"/>
    <property type="match status" value="1"/>
</dbReference>
<dbReference type="RefSeq" id="WP_301591711.1">
    <property type="nucleotide sequence ID" value="NZ_JAPFQI010000017.1"/>
</dbReference>
<sequence>MSRPRFLVTGANGFLGTHVLAALQALDIPVWALGRNAPQSVRPEQWLPLEDPGDAPAMQLALEKAQPEVIVHLAGAAVGPLPELYRVNAIYGATLLAAASKVVPAARVVLAGSAAEYGPVEADALPVTEETPHRPRDGYGITKLAQTHHALASLERGQNLVVARLFNFVGPHMPGHLALGAFGRQVAAMPPEGGVLRTGDLSTERDFLSVHAVTQVLLALAKRQDVTGVLNVCSGVPTRLRSLVDELVRQCPFPVEVQEDPGRAGVTSVRRHYGSAERLKSHGIEPPAFDLRTVMAELAVSVRPQRPAP</sequence>
<organism evidence="4 5">
    <name type="scientific">Sabulicella glaciei</name>
    <dbReference type="NCBI Taxonomy" id="2984948"/>
    <lineage>
        <taxon>Bacteria</taxon>
        <taxon>Pseudomonadati</taxon>
        <taxon>Pseudomonadota</taxon>
        <taxon>Alphaproteobacteria</taxon>
        <taxon>Acetobacterales</taxon>
        <taxon>Acetobacteraceae</taxon>
        <taxon>Sabulicella</taxon>
    </lineage>
</organism>
<dbReference type="EMBL" id="JAPFQI010000017">
    <property type="protein sequence ID" value="MCW8087507.1"/>
    <property type="molecule type" value="Genomic_DNA"/>
</dbReference>
<evidence type="ECO:0000256" key="2">
    <source>
        <dbReference type="ARBA" id="ARBA00007637"/>
    </source>
</evidence>
<proteinExistence type="inferred from homology"/>